<evidence type="ECO:0000256" key="3">
    <source>
        <dbReference type="RuleBase" id="RU000363"/>
    </source>
</evidence>
<evidence type="ECO:0000256" key="1">
    <source>
        <dbReference type="ARBA" id="ARBA00006484"/>
    </source>
</evidence>
<evidence type="ECO:0000256" key="2">
    <source>
        <dbReference type="ARBA" id="ARBA00023002"/>
    </source>
</evidence>
<sequence>MSNNYSLITGASSGIGQATAELFASKGRNLILVARRLDRLEELKKDLLNKYEGLDIVTVKCDLTDIEKLYSFYDSLKEYNINTWINNAGIGLLGEVKDNSLGKVENMLKLNVEAVTILSTLYVQDYADAEGAQLINIASAAGYIVSPSATTYCATKFFVTSFTEGLAQELQANGAKLKAKVLAPSATSTEFAAIATDRTDYAYFEVSNTSTDVAAFLEELYQSHQTVGYVDYSDLSFSLSGPKFQSLYSQ</sequence>
<keyword evidence="4" id="KW-0175">Coiled coil</keyword>
<organism evidence="5 6">
    <name type="scientific">Streptococcus macacae NCTC 11558</name>
    <dbReference type="NCBI Taxonomy" id="764298"/>
    <lineage>
        <taxon>Bacteria</taxon>
        <taxon>Bacillati</taxon>
        <taxon>Bacillota</taxon>
        <taxon>Bacilli</taxon>
        <taxon>Lactobacillales</taxon>
        <taxon>Streptococcaceae</taxon>
        <taxon>Streptococcus</taxon>
    </lineage>
</organism>
<protein>
    <submittedName>
        <fullName evidence="5">KR domain protein</fullName>
    </submittedName>
</protein>
<evidence type="ECO:0000313" key="6">
    <source>
        <dbReference type="Proteomes" id="UP000003573"/>
    </source>
</evidence>
<dbReference type="PRINTS" id="PR00080">
    <property type="entry name" value="SDRFAMILY"/>
</dbReference>
<dbReference type="Gene3D" id="3.40.50.720">
    <property type="entry name" value="NAD(P)-binding Rossmann-like Domain"/>
    <property type="match status" value="1"/>
</dbReference>
<dbReference type="OrthoDB" id="9775296at2"/>
<dbReference type="STRING" id="764298.STRMA_0357"/>
<dbReference type="RefSeq" id="WP_003080828.1">
    <property type="nucleotide sequence ID" value="NZ_AEUW02000001.1"/>
</dbReference>
<gene>
    <name evidence="5" type="ORF">STRMA_0357</name>
</gene>
<feature type="coiled-coil region" evidence="4">
    <location>
        <begin position="30"/>
        <end position="57"/>
    </location>
</feature>
<dbReference type="eggNOG" id="COG0300">
    <property type="taxonomic scope" value="Bacteria"/>
</dbReference>
<keyword evidence="6" id="KW-1185">Reference proteome</keyword>
<dbReference type="PANTHER" id="PTHR42901:SF1">
    <property type="entry name" value="ALCOHOL DEHYDROGENASE"/>
    <property type="match status" value="1"/>
</dbReference>
<dbReference type="Proteomes" id="UP000003573">
    <property type="component" value="Unassembled WGS sequence"/>
</dbReference>
<evidence type="ECO:0000256" key="4">
    <source>
        <dbReference type="SAM" id="Coils"/>
    </source>
</evidence>
<dbReference type="CDD" id="cd05233">
    <property type="entry name" value="SDR_c"/>
    <property type="match status" value="1"/>
</dbReference>
<dbReference type="InterPro" id="IPR020904">
    <property type="entry name" value="Sc_DH/Rdtase_CS"/>
</dbReference>
<name>G5JYU3_9STRE</name>
<dbReference type="Pfam" id="PF00106">
    <property type="entry name" value="adh_short"/>
    <property type="match status" value="1"/>
</dbReference>
<proteinExistence type="inferred from homology"/>
<evidence type="ECO:0000313" key="5">
    <source>
        <dbReference type="EMBL" id="EHJ52604.1"/>
    </source>
</evidence>
<comment type="caution">
    <text evidence="5">The sequence shown here is derived from an EMBL/GenBank/DDBJ whole genome shotgun (WGS) entry which is preliminary data.</text>
</comment>
<dbReference type="SUPFAM" id="SSF51735">
    <property type="entry name" value="NAD(P)-binding Rossmann-fold domains"/>
    <property type="match status" value="1"/>
</dbReference>
<dbReference type="GO" id="GO:0016491">
    <property type="term" value="F:oxidoreductase activity"/>
    <property type="evidence" value="ECO:0007669"/>
    <property type="project" value="UniProtKB-KW"/>
</dbReference>
<dbReference type="AlphaFoldDB" id="G5JYU3"/>
<dbReference type="PRINTS" id="PR00081">
    <property type="entry name" value="GDHRDH"/>
</dbReference>
<dbReference type="PROSITE" id="PS00061">
    <property type="entry name" value="ADH_SHORT"/>
    <property type="match status" value="1"/>
</dbReference>
<dbReference type="InterPro" id="IPR036291">
    <property type="entry name" value="NAD(P)-bd_dom_sf"/>
</dbReference>
<dbReference type="PANTHER" id="PTHR42901">
    <property type="entry name" value="ALCOHOL DEHYDROGENASE"/>
    <property type="match status" value="1"/>
</dbReference>
<reference evidence="5 6" key="1">
    <citation type="journal article" date="2014" name="Int. J. Syst. Evol. Microbiol.">
        <title>Phylogenomics and the dynamic genome evolution of the genus Streptococcus.</title>
        <authorList>
            <consortium name="The Broad Institute Genome Sequencing Platform"/>
            <person name="Richards V.P."/>
            <person name="Palmer S.R."/>
            <person name="Pavinski Bitar P.D."/>
            <person name="Qin X."/>
            <person name="Weinstock G.M."/>
            <person name="Highlander S.K."/>
            <person name="Town C.D."/>
            <person name="Burne R.A."/>
            <person name="Stanhope M.J."/>
        </authorList>
    </citation>
    <scope>NUCLEOTIDE SEQUENCE [LARGE SCALE GENOMIC DNA]</scope>
    <source>
        <strain evidence="5 6">NCTC 11558</strain>
    </source>
</reference>
<accession>G5JYU3</accession>
<comment type="similarity">
    <text evidence="1 3">Belongs to the short-chain dehydrogenases/reductases (SDR) family.</text>
</comment>
<dbReference type="InterPro" id="IPR002347">
    <property type="entry name" value="SDR_fam"/>
</dbReference>
<keyword evidence="2" id="KW-0560">Oxidoreductase</keyword>
<dbReference type="EMBL" id="AEUW02000001">
    <property type="protein sequence ID" value="EHJ52604.1"/>
    <property type="molecule type" value="Genomic_DNA"/>
</dbReference>